<evidence type="ECO:0000313" key="2">
    <source>
        <dbReference type="EMBL" id="MQR01263.1"/>
    </source>
</evidence>
<feature type="domain" description="LysR substrate-binding" evidence="1">
    <location>
        <begin position="7"/>
        <end position="104"/>
    </location>
</feature>
<evidence type="ECO:0000259" key="1">
    <source>
        <dbReference type="Pfam" id="PF03466"/>
    </source>
</evidence>
<comment type="caution">
    <text evidence="2">The sequence shown here is derived from an EMBL/GenBank/DDBJ whole genome shotgun (WGS) entry which is preliminary data.</text>
</comment>
<sequence>MLPCETGDDIDKSFIGYFEKIGLPPPSRILRCQSLSTSLMLLKTTDLIGIATESTFQLDMKQHKISTLRVSETFPEIVISTVIRRDHPLTSAAQRFLSCIEEAAKLLAFSRAQSR</sequence>
<accession>A0A843YUG0</accession>
<reference evidence="2 3" key="1">
    <citation type="submission" date="2019-10" db="EMBL/GenBank/DDBJ databases">
        <title>Glaciimonas soli sp. nov., a psychrophilic bacterium isolated from the forest soil of a high elevation mountain in Taiwan.</title>
        <authorList>
            <person name="Wang L.-T."/>
            <person name="Shieh W.Y."/>
        </authorList>
    </citation>
    <scope>NUCLEOTIDE SEQUENCE [LARGE SCALE GENOMIC DNA]</scope>
    <source>
        <strain evidence="2 3">GS1</strain>
    </source>
</reference>
<organism evidence="2 3">
    <name type="scientific">Glaciimonas soli</name>
    <dbReference type="NCBI Taxonomy" id="2590999"/>
    <lineage>
        <taxon>Bacteria</taxon>
        <taxon>Pseudomonadati</taxon>
        <taxon>Pseudomonadota</taxon>
        <taxon>Betaproteobacteria</taxon>
        <taxon>Burkholderiales</taxon>
        <taxon>Oxalobacteraceae</taxon>
        <taxon>Glaciimonas</taxon>
    </lineage>
</organism>
<gene>
    <name evidence="2" type="ORF">GEV47_11310</name>
</gene>
<dbReference type="InterPro" id="IPR005119">
    <property type="entry name" value="LysR_subst-bd"/>
</dbReference>
<keyword evidence="3" id="KW-1185">Reference proteome</keyword>
<name>A0A843YUG0_9BURK</name>
<dbReference type="Pfam" id="PF03466">
    <property type="entry name" value="LysR_substrate"/>
    <property type="match status" value="1"/>
</dbReference>
<dbReference type="EMBL" id="WINI01000006">
    <property type="protein sequence ID" value="MQR01263.1"/>
    <property type="molecule type" value="Genomic_DNA"/>
</dbReference>
<dbReference type="OrthoDB" id="9004436at2"/>
<dbReference type="SUPFAM" id="SSF53850">
    <property type="entry name" value="Periplasmic binding protein-like II"/>
    <property type="match status" value="1"/>
</dbReference>
<dbReference type="Gene3D" id="3.40.190.10">
    <property type="entry name" value="Periplasmic binding protein-like II"/>
    <property type="match status" value="1"/>
</dbReference>
<dbReference type="Proteomes" id="UP000451565">
    <property type="component" value="Unassembled WGS sequence"/>
</dbReference>
<proteinExistence type="predicted"/>
<dbReference type="AlphaFoldDB" id="A0A843YUG0"/>
<protein>
    <recommendedName>
        <fullName evidence="1">LysR substrate-binding domain-containing protein</fullName>
    </recommendedName>
</protein>
<evidence type="ECO:0000313" key="3">
    <source>
        <dbReference type="Proteomes" id="UP000451565"/>
    </source>
</evidence>